<sequence length="299" mass="34193">MERIQLHDDLQFSRIIHGHWRLADWNYTGQQTLGLLEQCLELGITTIDTASIYGKYTCEELFGNALSLKPELRGKIEIVTKCGIKLANDENSFRLNHYDSSKEHIIESTERSLTKLRTDYIDVLLIHRPDVLTNPEEVAEAFSSLKKDGKVKHFGVSNFLPSQVNMLEAYLDVPLVTNQVELSVMYRDHFENGVVDQCIEKKMPPMAWSPLNRGAVFNNQEENPSRVRSTLQKVAEELGTSTIDEVMYAWLMHHPANIMPIAGSGKIERIQSAVNSISLQMNREQWYEIWVSSRGKDVD</sequence>
<dbReference type="PANTHER" id="PTHR43364">
    <property type="entry name" value="NADH-SPECIFIC METHYLGLYOXAL REDUCTASE-RELATED"/>
    <property type="match status" value="1"/>
</dbReference>
<dbReference type="InterPro" id="IPR050523">
    <property type="entry name" value="AKR_Detox_Biosynth"/>
</dbReference>
<organism evidence="5 6">
    <name type="scientific">Peribacillus cavernae</name>
    <dbReference type="NCBI Taxonomy" id="1674310"/>
    <lineage>
        <taxon>Bacteria</taxon>
        <taxon>Bacillati</taxon>
        <taxon>Bacillota</taxon>
        <taxon>Bacilli</taxon>
        <taxon>Bacillales</taxon>
        <taxon>Bacillaceae</taxon>
        <taxon>Peribacillus</taxon>
    </lineage>
</organism>
<accession>A0A3S0U5P8</accession>
<dbReference type="PRINTS" id="PR00069">
    <property type="entry name" value="ALDKETRDTASE"/>
</dbReference>
<dbReference type="SUPFAM" id="SSF51430">
    <property type="entry name" value="NAD(P)-linked oxidoreductase"/>
    <property type="match status" value="1"/>
</dbReference>
<feature type="domain" description="NADP-dependent oxidoreductase" evidence="4">
    <location>
        <begin position="14"/>
        <end position="289"/>
    </location>
</feature>
<keyword evidence="6" id="KW-1185">Reference proteome</keyword>
<keyword evidence="1" id="KW-0521">NADP</keyword>
<gene>
    <name evidence="5" type="ORF">ELQ35_04270</name>
</gene>
<evidence type="ECO:0000256" key="1">
    <source>
        <dbReference type="ARBA" id="ARBA00022857"/>
    </source>
</evidence>
<dbReference type="GO" id="GO:0016491">
    <property type="term" value="F:oxidoreductase activity"/>
    <property type="evidence" value="ECO:0007669"/>
    <property type="project" value="UniProtKB-KW"/>
</dbReference>
<proteinExistence type="inferred from homology"/>
<dbReference type="Proteomes" id="UP000267430">
    <property type="component" value="Unassembled WGS sequence"/>
</dbReference>
<dbReference type="Pfam" id="PF00248">
    <property type="entry name" value="Aldo_ket_red"/>
    <property type="match status" value="1"/>
</dbReference>
<protein>
    <submittedName>
        <fullName evidence="5">Oxidoreductase</fullName>
    </submittedName>
</protein>
<evidence type="ECO:0000313" key="6">
    <source>
        <dbReference type="Proteomes" id="UP000267430"/>
    </source>
</evidence>
<dbReference type="CDD" id="cd19092">
    <property type="entry name" value="AKR_BsYcsN_EcYdhF-like"/>
    <property type="match status" value="1"/>
</dbReference>
<dbReference type="OrthoDB" id="9773828at2"/>
<evidence type="ECO:0000256" key="2">
    <source>
        <dbReference type="ARBA" id="ARBA00023002"/>
    </source>
</evidence>
<name>A0A3S0U5P8_9BACI</name>
<reference evidence="5 6" key="1">
    <citation type="submission" date="2018-12" db="EMBL/GenBank/DDBJ databases">
        <title>Bacillus chawlae sp. nov., Bacillus glennii sp. nov., and Bacillus saganii sp. nov. Isolated from the Vehicle Assembly Building at Kennedy Space Center where the Viking Spacecraft were Assembled.</title>
        <authorList>
            <person name="Seuylemezian A."/>
            <person name="Vaishampayan P."/>
        </authorList>
    </citation>
    <scope>NUCLEOTIDE SEQUENCE [LARGE SCALE GENOMIC DNA]</scope>
    <source>
        <strain evidence="5 6">L5</strain>
    </source>
</reference>
<dbReference type="Gene3D" id="3.20.20.100">
    <property type="entry name" value="NADP-dependent oxidoreductase domain"/>
    <property type="match status" value="1"/>
</dbReference>
<dbReference type="RefSeq" id="WP_126863593.1">
    <property type="nucleotide sequence ID" value="NZ_JAUSTX010000004.1"/>
</dbReference>
<comment type="caution">
    <text evidence="5">The sequence shown here is derived from an EMBL/GenBank/DDBJ whole genome shotgun (WGS) entry which is preliminary data.</text>
</comment>
<dbReference type="FunFam" id="3.20.20.100:FF:000008">
    <property type="entry name" value="Aldo/keto reductase family oxidoreductase"/>
    <property type="match status" value="1"/>
</dbReference>
<dbReference type="InterPro" id="IPR020471">
    <property type="entry name" value="AKR"/>
</dbReference>
<dbReference type="InterPro" id="IPR023210">
    <property type="entry name" value="NADP_OxRdtase_dom"/>
</dbReference>
<dbReference type="PANTHER" id="PTHR43364:SF1">
    <property type="entry name" value="OXIDOREDUCTASE YDHF"/>
    <property type="match status" value="1"/>
</dbReference>
<evidence type="ECO:0000256" key="3">
    <source>
        <dbReference type="ARBA" id="ARBA00038157"/>
    </source>
</evidence>
<dbReference type="AlphaFoldDB" id="A0A3S0U5P8"/>
<dbReference type="GO" id="GO:0005829">
    <property type="term" value="C:cytosol"/>
    <property type="evidence" value="ECO:0007669"/>
    <property type="project" value="TreeGrafter"/>
</dbReference>
<comment type="similarity">
    <text evidence="3">Belongs to the aldo/keto reductase family. Aldo/keto reductase 2 subfamily.</text>
</comment>
<evidence type="ECO:0000259" key="4">
    <source>
        <dbReference type="Pfam" id="PF00248"/>
    </source>
</evidence>
<dbReference type="InterPro" id="IPR036812">
    <property type="entry name" value="NAD(P)_OxRdtase_dom_sf"/>
</dbReference>
<dbReference type="EMBL" id="RYZZ01000005">
    <property type="protein sequence ID" value="RUQ31570.1"/>
    <property type="molecule type" value="Genomic_DNA"/>
</dbReference>
<keyword evidence="2" id="KW-0560">Oxidoreductase</keyword>
<evidence type="ECO:0000313" key="5">
    <source>
        <dbReference type="EMBL" id="RUQ31570.1"/>
    </source>
</evidence>